<comment type="caution">
    <text evidence="2">The sequence shown here is derived from an EMBL/GenBank/DDBJ whole genome shotgun (WGS) entry which is preliminary data.</text>
</comment>
<accession>A0A024GHZ2</accession>
<evidence type="ECO:0000313" key="3">
    <source>
        <dbReference type="Proteomes" id="UP000053237"/>
    </source>
</evidence>
<evidence type="ECO:0000256" key="1">
    <source>
        <dbReference type="SAM" id="MobiDB-lite"/>
    </source>
</evidence>
<dbReference type="InParanoid" id="A0A024GHZ2"/>
<organism evidence="2 3">
    <name type="scientific">Albugo candida</name>
    <dbReference type="NCBI Taxonomy" id="65357"/>
    <lineage>
        <taxon>Eukaryota</taxon>
        <taxon>Sar</taxon>
        <taxon>Stramenopiles</taxon>
        <taxon>Oomycota</taxon>
        <taxon>Peronosporomycetes</taxon>
        <taxon>Albuginales</taxon>
        <taxon>Albuginaceae</taxon>
        <taxon>Albugo</taxon>
    </lineage>
</organism>
<feature type="region of interest" description="Disordered" evidence="1">
    <location>
        <begin position="1"/>
        <end position="23"/>
    </location>
</feature>
<protein>
    <submittedName>
        <fullName evidence="2">Uncharacterized protein</fullName>
    </submittedName>
</protein>
<reference evidence="2 3" key="1">
    <citation type="submission" date="2012-05" db="EMBL/GenBank/DDBJ databases">
        <title>Recombination and specialization in a pathogen metapopulation.</title>
        <authorList>
            <person name="Gardiner A."/>
            <person name="Kemen E."/>
            <person name="Schultz-Larsen T."/>
            <person name="MacLean D."/>
            <person name="Van Oosterhout C."/>
            <person name="Jones J.D.G."/>
        </authorList>
    </citation>
    <scope>NUCLEOTIDE SEQUENCE [LARGE SCALE GENOMIC DNA]</scope>
    <source>
        <strain evidence="2 3">Ac Nc2</strain>
    </source>
</reference>
<gene>
    <name evidence="2" type="ORF">BN9_074270</name>
</gene>
<dbReference type="Proteomes" id="UP000053237">
    <property type="component" value="Unassembled WGS sequence"/>
</dbReference>
<evidence type="ECO:0000313" key="2">
    <source>
        <dbReference type="EMBL" id="CCI46498.1"/>
    </source>
</evidence>
<keyword evidence="3" id="KW-1185">Reference proteome</keyword>
<dbReference type="AlphaFoldDB" id="A0A024GHZ2"/>
<dbReference type="EMBL" id="CAIX01000128">
    <property type="protein sequence ID" value="CCI46498.1"/>
    <property type="molecule type" value="Genomic_DNA"/>
</dbReference>
<feature type="compositionally biased region" description="Basic and acidic residues" evidence="1">
    <location>
        <begin position="10"/>
        <end position="19"/>
    </location>
</feature>
<proteinExistence type="predicted"/>
<name>A0A024GHZ2_9STRA</name>
<sequence>MSSPVPNSKLKSDKSRNTNDDGDIWSEVENFLKTPAPNLSMYQRRPEFEKKQVKTLPLLPQRRPDACESVSIDSLLLQEAFDCAKKLQHCTNDKSERQQLYPIAPKQVGMMVAKVEKPLSSSHQSNWRTMSACYQTPIPPRKSQVISPKLTQSRLNMKGVVSSRSVEVMADDLSRGVVSEQLYKELRASQEKFAISNEFLMQAQRSFFAQSNVVD</sequence>